<comment type="caution">
    <text evidence="2">The sequence shown here is derived from an EMBL/GenBank/DDBJ whole genome shotgun (WGS) entry which is preliminary data.</text>
</comment>
<feature type="domain" description="N-acetyltransferase" evidence="1">
    <location>
        <begin position="24"/>
        <end position="177"/>
    </location>
</feature>
<reference evidence="2 3" key="1">
    <citation type="submission" date="2024-02" db="EMBL/GenBank/DDBJ databases">
        <title>Bacteria isolated from the canopy kelp, Nereocystis luetkeana.</title>
        <authorList>
            <person name="Pfister C.A."/>
            <person name="Younker I.T."/>
            <person name="Light S.H."/>
        </authorList>
    </citation>
    <scope>NUCLEOTIDE SEQUENCE [LARGE SCALE GENOMIC DNA]</scope>
    <source>
        <strain evidence="2 3">TI.2.07</strain>
    </source>
</reference>
<gene>
    <name evidence="2" type="ORF">V6255_12810</name>
</gene>
<proteinExistence type="predicted"/>
<evidence type="ECO:0000259" key="1">
    <source>
        <dbReference type="PROSITE" id="PS51186"/>
    </source>
</evidence>
<dbReference type="PANTHER" id="PTHR43441:SF11">
    <property type="entry name" value="RIBOSOMAL-PROTEIN-SERINE ACETYLTRANSFERASE"/>
    <property type="match status" value="1"/>
</dbReference>
<dbReference type="InterPro" id="IPR000182">
    <property type="entry name" value="GNAT_dom"/>
</dbReference>
<accession>A0ABU9HDR5</accession>
<dbReference type="SUPFAM" id="SSF55729">
    <property type="entry name" value="Acyl-CoA N-acyltransferases (Nat)"/>
    <property type="match status" value="1"/>
</dbReference>
<dbReference type="InterPro" id="IPR016181">
    <property type="entry name" value="Acyl_CoA_acyltransferase"/>
</dbReference>
<keyword evidence="3" id="KW-1185">Reference proteome</keyword>
<dbReference type="EC" id="2.-.-.-" evidence="2"/>
<protein>
    <submittedName>
        <fullName evidence="2">GNAT family protein</fullName>
        <ecNumber evidence="2">2.-.-.-</ecNumber>
    </submittedName>
</protein>
<organism evidence="2 3">
    <name type="scientific">Psychromonas arctica</name>
    <dbReference type="NCBI Taxonomy" id="168275"/>
    <lineage>
        <taxon>Bacteria</taxon>
        <taxon>Pseudomonadati</taxon>
        <taxon>Pseudomonadota</taxon>
        <taxon>Gammaproteobacteria</taxon>
        <taxon>Alteromonadales</taxon>
        <taxon>Psychromonadaceae</taxon>
        <taxon>Psychromonas</taxon>
    </lineage>
</organism>
<name>A0ABU9HDR5_9GAMM</name>
<dbReference type="Gene3D" id="3.40.630.30">
    <property type="match status" value="1"/>
</dbReference>
<dbReference type="GO" id="GO:0016740">
    <property type="term" value="F:transferase activity"/>
    <property type="evidence" value="ECO:0007669"/>
    <property type="project" value="UniProtKB-KW"/>
</dbReference>
<sequence length="180" mass="20350">MFSLEIDSEIKLSLINQSFAPLYAQLAQENLIHLDQWLAWPQHCKTEQDFASFIRTSLHDYADGKSMVCGIFYKNALVGNVSFNTINNQLKKVDIGYWLTESVQGNGIMTRVCKKLIEIAFDELLMHKIEIAVATGNLASRAVCERLGLRLEGIISNAENLNGQIVDHSIYALHTDRHKK</sequence>
<dbReference type="RefSeq" id="WP_341628511.1">
    <property type="nucleotide sequence ID" value="NZ_JBAKBA010000031.1"/>
</dbReference>
<dbReference type="PROSITE" id="PS51186">
    <property type="entry name" value="GNAT"/>
    <property type="match status" value="1"/>
</dbReference>
<keyword evidence="2" id="KW-0808">Transferase</keyword>
<evidence type="ECO:0000313" key="3">
    <source>
        <dbReference type="Proteomes" id="UP001366060"/>
    </source>
</evidence>
<dbReference type="Proteomes" id="UP001366060">
    <property type="component" value="Unassembled WGS sequence"/>
</dbReference>
<dbReference type="PANTHER" id="PTHR43441">
    <property type="entry name" value="RIBOSOMAL-PROTEIN-SERINE ACETYLTRANSFERASE"/>
    <property type="match status" value="1"/>
</dbReference>
<dbReference type="EMBL" id="JBAKBA010000031">
    <property type="protein sequence ID" value="MEL0660016.1"/>
    <property type="molecule type" value="Genomic_DNA"/>
</dbReference>
<dbReference type="InterPro" id="IPR051908">
    <property type="entry name" value="Ribosomal_N-acetyltransferase"/>
</dbReference>
<dbReference type="Pfam" id="PF13302">
    <property type="entry name" value="Acetyltransf_3"/>
    <property type="match status" value="1"/>
</dbReference>
<evidence type="ECO:0000313" key="2">
    <source>
        <dbReference type="EMBL" id="MEL0660016.1"/>
    </source>
</evidence>